<name>A0AAD2QE90_ACHAE</name>
<gene>
    <name evidence="10" type="ORF">ERS370000_05466</name>
</gene>
<evidence type="ECO:0000313" key="11">
    <source>
        <dbReference type="Proteomes" id="UP000044098"/>
    </source>
</evidence>
<dbReference type="AlphaFoldDB" id="A0AAD2QE90"/>
<dbReference type="PRINTS" id="PR00507">
    <property type="entry name" value="N12N6MTFRASE"/>
</dbReference>
<keyword evidence="5" id="KW-0949">S-adenosyl-L-methionine</keyword>
<feature type="compositionally biased region" description="Basic and acidic residues" evidence="8">
    <location>
        <begin position="240"/>
        <end position="253"/>
    </location>
</feature>
<dbReference type="GO" id="GO:0032259">
    <property type="term" value="P:methylation"/>
    <property type="evidence" value="ECO:0007669"/>
    <property type="project" value="UniProtKB-KW"/>
</dbReference>
<evidence type="ECO:0000259" key="9">
    <source>
        <dbReference type="Pfam" id="PF02384"/>
    </source>
</evidence>
<dbReference type="GO" id="GO:0003677">
    <property type="term" value="F:DNA binding"/>
    <property type="evidence" value="ECO:0007669"/>
    <property type="project" value="InterPro"/>
</dbReference>
<keyword evidence="6" id="KW-0680">Restriction system</keyword>
<proteinExistence type="inferred from homology"/>
<feature type="region of interest" description="Disordered" evidence="8">
    <location>
        <begin position="240"/>
        <end position="266"/>
    </location>
</feature>
<dbReference type="Proteomes" id="UP000044098">
    <property type="component" value="Unassembled WGS sequence"/>
</dbReference>
<evidence type="ECO:0000256" key="2">
    <source>
        <dbReference type="ARBA" id="ARBA00011900"/>
    </source>
</evidence>
<dbReference type="PANTHER" id="PTHR42933:SF3">
    <property type="entry name" value="TYPE I RESTRICTION ENZYME MJAVIII METHYLASE SUBUNIT"/>
    <property type="match status" value="1"/>
</dbReference>
<evidence type="ECO:0000256" key="1">
    <source>
        <dbReference type="ARBA" id="ARBA00006594"/>
    </source>
</evidence>
<comment type="similarity">
    <text evidence="1">Belongs to the N(4)/N(6)-methyltransferase family.</text>
</comment>
<accession>A0AAD2QE90</accession>
<sequence>MAKKQNPRHTDHHRAVIKLLESFSPRHRIHRVWEDFIASAACAISSPVEPARRASREAEYAKIQARYTPEEMAIFSQCLAHVVMALEERYQDFLGSLYMGLNLGNAGTGQFFTPYEVSLLMARMLHGQRDLAAWVRERGGFVTLNDPCTGGGAMLIAVAEQFRDQGLSPHRTLHVTGVDIDRTAVQMSYIQLSLLNVPAILLFGNSLSQEPYKGWNTESAWRTPAHCLFGWERRLHERDEQDAAQRIRSRETEPSTEGEQPPPVIAVPSEGAVQLNLLELEGA</sequence>
<dbReference type="InterPro" id="IPR051537">
    <property type="entry name" value="DNA_Adenine_Mtase"/>
</dbReference>
<dbReference type="Pfam" id="PF02384">
    <property type="entry name" value="N6_Mtase"/>
    <property type="match status" value="1"/>
</dbReference>
<feature type="domain" description="DNA methylase adenine-specific" evidence="9">
    <location>
        <begin position="107"/>
        <end position="198"/>
    </location>
</feature>
<keyword evidence="3 10" id="KW-0489">Methyltransferase</keyword>
<evidence type="ECO:0000256" key="7">
    <source>
        <dbReference type="ARBA" id="ARBA00047942"/>
    </source>
</evidence>
<dbReference type="GO" id="GO:0009007">
    <property type="term" value="F:site-specific DNA-methyltransferase (adenine-specific) activity"/>
    <property type="evidence" value="ECO:0007669"/>
    <property type="project" value="UniProtKB-EC"/>
</dbReference>
<dbReference type="PANTHER" id="PTHR42933">
    <property type="entry name" value="SLR6095 PROTEIN"/>
    <property type="match status" value="1"/>
</dbReference>
<dbReference type="GO" id="GO:0008170">
    <property type="term" value="F:N-methyltransferase activity"/>
    <property type="evidence" value="ECO:0007669"/>
    <property type="project" value="InterPro"/>
</dbReference>
<dbReference type="EMBL" id="CYTK01000012">
    <property type="protein sequence ID" value="CUJ71518.1"/>
    <property type="molecule type" value="Genomic_DNA"/>
</dbReference>
<evidence type="ECO:0000256" key="3">
    <source>
        <dbReference type="ARBA" id="ARBA00022603"/>
    </source>
</evidence>
<dbReference type="InterPro" id="IPR029063">
    <property type="entry name" value="SAM-dependent_MTases_sf"/>
</dbReference>
<evidence type="ECO:0000313" key="10">
    <source>
        <dbReference type="EMBL" id="CUJ71518.1"/>
    </source>
</evidence>
<dbReference type="RefSeq" id="WP_054458072.1">
    <property type="nucleotide sequence ID" value="NZ_CYTK01000012.1"/>
</dbReference>
<dbReference type="Gene3D" id="3.40.50.150">
    <property type="entry name" value="Vaccinia Virus protein VP39"/>
    <property type="match status" value="1"/>
</dbReference>
<evidence type="ECO:0000256" key="6">
    <source>
        <dbReference type="ARBA" id="ARBA00022747"/>
    </source>
</evidence>
<organism evidence="10 11">
    <name type="scientific">Achromobacter aegrifaciens</name>
    <dbReference type="NCBI Taxonomy" id="1287736"/>
    <lineage>
        <taxon>Bacteria</taxon>
        <taxon>Pseudomonadati</taxon>
        <taxon>Pseudomonadota</taxon>
        <taxon>Betaproteobacteria</taxon>
        <taxon>Burkholderiales</taxon>
        <taxon>Alcaligenaceae</taxon>
        <taxon>Achromobacter</taxon>
    </lineage>
</organism>
<keyword evidence="4" id="KW-0808">Transferase</keyword>
<reference evidence="10 11" key="1">
    <citation type="submission" date="2015-09" db="EMBL/GenBank/DDBJ databases">
        <authorList>
            <consortium name="Pathogen Informatics"/>
        </authorList>
    </citation>
    <scope>NUCLEOTIDE SEQUENCE [LARGE SCALE GENOMIC DNA]</scope>
    <source>
        <strain evidence="10 11">2789STDY5608625</strain>
    </source>
</reference>
<evidence type="ECO:0000256" key="8">
    <source>
        <dbReference type="SAM" id="MobiDB-lite"/>
    </source>
</evidence>
<evidence type="ECO:0000256" key="4">
    <source>
        <dbReference type="ARBA" id="ARBA00022679"/>
    </source>
</evidence>
<dbReference type="GO" id="GO:0009307">
    <property type="term" value="P:DNA restriction-modification system"/>
    <property type="evidence" value="ECO:0007669"/>
    <property type="project" value="UniProtKB-KW"/>
</dbReference>
<evidence type="ECO:0000256" key="5">
    <source>
        <dbReference type="ARBA" id="ARBA00022691"/>
    </source>
</evidence>
<comment type="catalytic activity">
    <reaction evidence="7">
        <text>a 2'-deoxyadenosine in DNA + S-adenosyl-L-methionine = an N(6)-methyl-2'-deoxyadenosine in DNA + S-adenosyl-L-homocysteine + H(+)</text>
        <dbReference type="Rhea" id="RHEA:15197"/>
        <dbReference type="Rhea" id="RHEA-COMP:12418"/>
        <dbReference type="Rhea" id="RHEA-COMP:12419"/>
        <dbReference type="ChEBI" id="CHEBI:15378"/>
        <dbReference type="ChEBI" id="CHEBI:57856"/>
        <dbReference type="ChEBI" id="CHEBI:59789"/>
        <dbReference type="ChEBI" id="CHEBI:90615"/>
        <dbReference type="ChEBI" id="CHEBI:90616"/>
        <dbReference type="EC" id="2.1.1.72"/>
    </reaction>
</comment>
<dbReference type="SUPFAM" id="SSF53335">
    <property type="entry name" value="S-adenosyl-L-methionine-dependent methyltransferases"/>
    <property type="match status" value="1"/>
</dbReference>
<protein>
    <recommendedName>
        <fullName evidence="2">site-specific DNA-methyltransferase (adenine-specific)</fullName>
        <ecNumber evidence="2">2.1.1.72</ecNumber>
    </recommendedName>
</protein>
<dbReference type="InterPro" id="IPR003356">
    <property type="entry name" value="DNA_methylase_A-5"/>
</dbReference>
<comment type="caution">
    <text evidence="10">The sequence shown here is derived from an EMBL/GenBank/DDBJ whole genome shotgun (WGS) entry which is preliminary data.</text>
</comment>
<dbReference type="EC" id="2.1.1.72" evidence="2"/>